<evidence type="ECO:0000256" key="1">
    <source>
        <dbReference type="SAM" id="Coils"/>
    </source>
</evidence>
<feature type="compositionally biased region" description="Polar residues" evidence="2">
    <location>
        <begin position="1167"/>
        <end position="1178"/>
    </location>
</feature>
<feature type="transmembrane region" description="Helical" evidence="3">
    <location>
        <begin position="241"/>
        <end position="260"/>
    </location>
</feature>
<dbReference type="SMART" id="SM01203">
    <property type="entry name" value="DUF3585"/>
    <property type="match status" value="1"/>
</dbReference>
<keyword evidence="1" id="KW-0175">Coiled coil</keyword>
<protein>
    <recommendedName>
        <fullName evidence="8">Calponin-homology (CH) domain-containing protein</fullName>
    </recommendedName>
</protein>
<feature type="compositionally biased region" description="Low complexity" evidence="2">
    <location>
        <begin position="902"/>
        <end position="917"/>
    </location>
</feature>
<feature type="transmembrane region" description="Helical" evidence="3">
    <location>
        <begin position="73"/>
        <end position="93"/>
    </location>
</feature>
<sequence length="1509" mass="174429">MSEKRQDLQGVRGLAILAVLGFHFYPEFVPNGYLGVDQFFVLSGFLMCMLLTKSKNAPVLEIISNFYNRRLKRILPLYFLLILTSLLFLHVAFPAHTMENNRKSAKRALLLISNQLKTDEETYFEMLKIGGDIFTHTWSLSLEIQFYLLAPLIFLMSPELEFRKIGRKLGFLIVLVTSLVYFFAIPGDVAFVSVFARIWQFMIGMLAFSFCHVDDSNEPKYLPIIQNDAEEKEQKIEEEEVGYSILEPVLIFMILLGVFWPHELPAIYLRPIITFLTGFLFTISASSKLLSRRVLTYFGDISYSLYLIHWPIFINWKLTQNGAQLQLFAFLCLSIFLAVLTHETFEKWYTRSSSNSLIFSMIFVFFAASFAVLFYLEKSQKSINLDEISTKNWSLNEVEDINMNFIVNEAQNSRQNECRFGRTKRICYKTGLQNNGSKIMVIGNSWAQNHGKMIYETCGGRAQEILQINEYGCEPLYPSRNLSRCYQNVSEIQNLLNEFKPDYVFHLTRYLSYGDPIYPNDQIYQKILAKTREFLENIGKRMYLLNAIPPIHPEEIEKIVEKMRGKKKFVEIDQELVDLDNGRWENARKRYAKLKEDCGEKCEIIDYFGKFYNLNSKTWRFFDNHGVTYILPTNHLSPYGLKYMAGILRRLRRSSKKAAKYRFTVTLQELQLLTDETWKPESLVVSFVHRRRKISSKERKWEQSFSDQAKCVIIWPEQMSESIDIVTTLYRSAADEFDDKEWTIILEEVTAKGKRKAIAAVPLNVRLFILDLPEHKSELKLKLRPLVPHLRQTSLILLLGSVLVTEGDAISLCSSVISQRPVDEVDLARNVNEARRELKEVAPVIFEKKIEPPPVPAHRESLEKIRPQWRVSQEPVEKSCEPEPAPPTTTTFEVDANSRAIPATPNTPNNTLLNSTLPRKRSASPRAPIRPADLQPIVGEGLLAWCQRVTNGYGGVKVGDFTKSWRNGLALCAIIHTYRRDLIGDYEQLDFSDRVDGRKSNIKKALAAIKMMGMNDVPDENDFLTPDRKSIELLLQKIRRIFEGNFEDATPTSASDHRISNMFGISEAEQKVVDMINRIREKEDDENAVDYRDVKIEEDKKFELTNDADFYTDDDDAETSNLVFGNKNDVSITMVTPGFTNIRASGRQASPSKRDELRRRARDMLEKSTTLPTTPLTRKNSEEERRRDQARKLLDDATIDGTTFRITAARNAMTSTPLRNGSSSTDLRRVEIVRPSVDVHRFKKRDPSPTLVRKQYDPNDTPHVPAISRSNANFGSRNRLDELLQSNPFDRVKRYGSMRSAELKESLQILAKQYGYVADEPMATPTKKYTSQWEKDVHDIEGTAKEQEKIEQRIEDVEQQSKAIEAKIHDTEKGGSEEQMLLETFLRLTNEKNTLVGRQEYYNIIEMIRQTTQQIDKYAQQLDDMTKNADDDYQKSPEEKSATDKLMENYRKALDQKSTLVQKLFATEEEMHEDEERLNNLTLERASRFVRGIDQPVSASKRLMQWWRR</sequence>
<keyword evidence="3" id="KW-0812">Transmembrane</keyword>
<dbReference type="InterPro" id="IPR036872">
    <property type="entry name" value="CH_dom_sf"/>
</dbReference>
<dbReference type="Pfam" id="PF00307">
    <property type="entry name" value="CH"/>
    <property type="match status" value="1"/>
</dbReference>
<dbReference type="EMBL" id="CANHGI010000005">
    <property type="protein sequence ID" value="CAI5453584.1"/>
    <property type="molecule type" value="Genomic_DNA"/>
</dbReference>
<dbReference type="SMART" id="SM00033">
    <property type="entry name" value="CH"/>
    <property type="match status" value="1"/>
</dbReference>
<feature type="region of interest" description="Disordered" evidence="2">
    <location>
        <begin position="899"/>
        <end position="931"/>
    </location>
</feature>
<keyword evidence="3" id="KW-0472">Membrane</keyword>
<comment type="caution">
    <text evidence="6">The sequence shown here is derived from an EMBL/GenBank/DDBJ whole genome shotgun (WGS) entry which is preliminary data.</text>
</comment>
<dbReference type="PANTHER" id="PTHR23028">
    <property type="entry name" value="ACETYLTRANSFERASE"/>
    <property type="match status" value="1"/>
</dbReference>
<name>A0A9P1J0L6_9PELO</name>
<feature type="domain" description="Calponin-homology (CH)" evidence="4">
    <location>
        <begin position="936"/>
        <end position="1043"/>
    </location>
</feature>
<dbReference type="Pfam" id="PF12130">
    <property type="entry name" value="bMERB_dom"/>
    <property type="match status" value="1"/>
</dbReference>
<feature type="transmembrane region" description="Helical" evidence="3">
    <location>
        <begin position="325"/>
        <end position="345"/>
    </location>
</feature>
<organism evidence="6 7">
    <name type="scientific">Caenorhabditis angaria</name>
    <dbReference type="NCBI Taxonomy" id="860376"/>
    <lineage>
        <taxon>Eukaryota</taxon>
        <taxon>Metazoa</taxon>
        <taxon>Ecdysozoa</taxon>
        <taxon>Nematoda</taxon>
        <taxon>Chromadorea</taxon>
        <taxon>Rhabditida</taxon>
        <taxon>Rhabditina</taxon>
        <taxon>Rhabditomorpha</taxon>
        <taxon>Rhabditoidea</taxon>
        <taxon>Rhabditidae</taxon>
        <taxon>Peloderinae</taxon>
        <taxon>Caenorhabditis</taxon>
    </lineage>
</organism>
<dbReference type="PROSITE" id="PS51840">
    <property type="entry name" value="C2_NT"/>
    <property type="match status" value="1"/>
</dbReference>
<feature type="transmembrane region" description="Helical" evidence="3">
    <location>
        <begin position="191"/>
        <end position="211"/>
    </location>
</feature>
<evidence type="ECO:0000313" key="6">
    <source>
        <dbReference type="EMBL" id="CAI5453584.1"/>
    </source>
</evidence>
<feature type="domain" description="C2 NT-type" evidence="5">
    <location>
        <begin position="651"/>
        <end position="803"/>
    </location>
</feature>
<dbReference type="InterPro" id="IPR019448">
    <property type="entry name" value="NT-C2"/>
</dbReference>
<feature type="transmembrane region" description="Helical" evidence="3">
    <location>
        <begin position="169"/>
        <end position="185"/>
    </location>
</feature>
<evidence type="ECO:0000259" key="5">
    <source>
        <dbReference type="PROSITE" id="PS51840"/>
    </source>
</evidence>
<dbReference type="PANTHER" id="PTHR23028:SF127">
    <property type="entry name" value="ACYL_TRANSF_3 DOMAIN-CONTAINING PROTEIN-RELATED"/>
    <property type="match status" value="1"/>
</dbReference>
<evidence type="ECO:0000259" key="4">
    <source>
        <dbReference type="PROSITE" id="PS50021"/>
    </source>
</evidence>
<dbReference type="Proteomes" id="UP001152747">
    <property type="component" value="Unassembled WGS sequence"/>
</dbReference>
<dbReference type="Gene3D" id="1.10.418.10">
    <property type="entry name" value="Calponin-like domain"/>
    <property type="match status" value="1"/>
</dbReference>
<proteinExistence type="predicted"/>
<dbReference type="OrthoDB" id="5972258at2759"/>
<feature type="transmembrane region" description="Helical" evidence="3">
    <location>
        <begin position="357"/>
        <end position="376"/>
    </location>
</feature>
<keyword evidence="7" id="KW-1185">Reference proteome</keyword>
<feature type="transmembrane region" description="Helical" evidence="3">
    <location>
        <begin position="295"/>
        <end position="313"/>
    </location>
</feature>
<evidence type="ECO:0008006" key="8">
    <source>
        <dbReference type="Google" id="ProtNLM"/>
    </source>
</evidence>
<feature type="region of interest" description="Disordered" evidence="2">
    <location>
        <begin position="1242"/>
        <end position="1273"/>
    </location>
</feature>
<gene>
    <name evidence="6" type="ORF">CAMP_LOCUS16221</name>
</gene>
<dbReference type="GO" id="GO:0016020">
    <property type="term" value="C:membrane"/>
    <property type="evidence" value="ECO:0007669"/>
    <property type="project" value="TreeGrafter"/>
</dbReference>
<dbReference type="SUPFAM" id="SSF47576">
    <property type="entry name" value="Calponin-homology domain, CH-domain"/>
    <property type="match status" value="1"/>
</dbReference>
<dbReference type="GO" id="GO:0016747">
    <property type="term" value="F:acyltransferase activity, transferring groups other than amino-acyl groups"/>
    <property type="evidence" value="ECO:0007669"/>
    <property type="project" value="InterPro"/>
</dbReference>
<dbReference type="Pfam" id="PF19040">
    <property type="entry name" value="SGNH"/>
    <property type="match status" value="1"/>
</dbReference>
<dbReference type="PROSITE" id="PS50021">
    <property type="entry name" value="CH"/>
    <property type="match status" value="1"/>
</dbReference>
<feature type="coiled-coil region" evidence="1">
    <location>
        <begin position="1340"/>
        <end position="1374"/>
    </location>
</feature>
<evidence type="ECO:0000256" key="2">
    <source>
        <dbReference type="SAM" id="MobiDB-lite"/>
    </source>
</evidence>
<dbReference type="Pfam" id="PF10358">
    <property type="entry name" value="NT-C2"/>
    <property type="match status" value="1"/>
</dbReference>
<dbReference type="GO" id="GO:0000271">
    <property type="term" value="P:polysaccharide biosynthetic process"/>
    <property type="evidence" value="ECO:0007669"/>
    <property type="project" value="TreeGrafter"/>
</dbReference>
<dbReference type="InterPro" id="IPR050879">
    <property type="entry name" value="Acyltransferase_3"/>
</dbReference>
<dbReference type="Pfam" id="PF01757">
    <property type="entry name" value="Acyl_transf_3"/>
    <property type="match status" value="1"/>
</dbReference>
<evidence type="ECO:0000256" key="3">
    <source>
        <dbReference type="SAM" id="Phobius"/>
    </source>
</evidence>
<feature type="transmembrane region" description="Helical" evidence="3">
    <location>
        <begin position="133"/>
        <end position="157"/>
    </location>
</feature>
<accession>A0A9P1J0L6</accession>
<dbReference type="InterPro" id="IPR001715">
    <property type="entry name" value="CH_dom"/>
</dbReference>
<feature type="compositionally biased region" description="Basic and acidic residues" evidence="2">
    <location>
        <begin position="1179"/>
        <end position="1191"/>
    </location>
</feature>
<reference evidence="6" key="1">
    <citation type="submission" date="2022-11" db="EMBL/GenBank/DDBJ databases">
        <authorList>
            <person name="Kikuchi T."/>
        </authorList>
    </citation>
    <scope>NUCLEOTIDE SEQUENCE</scope>
    <source>
        <strain evidence="6">PS1010</strain>
    </source>
</reference>
<evidence type="ECO:0000313" key="7">
    <source>
        <dbReference type="Proteomes" id="UP001152747"/>
    </source>
</evidence>
<keyword evidence="3" id="KW-1133">Transmembrane helix</keyword>
<dbReference type="InterPro" id="IPR022735">
    <property type="entry name" value="bMERB_dom"/>
</dbReference>
<dbReference type="InterPro" id="IPR043968">
    <property type="entry name" value="SGNH"/>
</dbReference>
<feature type="transmembrane region" description="Helical" evidence="3">
    <location>
        <begin position="266"/>
        <end position="283"/>
    </location>
</feature>
<feature type="region of interest" description="Disordered" evidence="2">
    <location>
        <begin position="1163"/>
        <end position="1191"/>
    </location>
</feature>
<dbReference type="InterPro" id="IPR002656">
    <property type="entry name" value="Acyl_transf_3_dom"/>
</dbReference>